<evidence type="ECO:0000256" key="1">
    <source>
        <dbReference type="ARBA" id="ARBA00004571"/>
    </source>
</evidence>
<evidence type="ECO:0000256" key="6">
    <source>
        <dbReference type="ARBA" id="ARBA00023237"/>
    </source>
</evidence>
<dbReference type="EMBL" id="AP018694">
    <property type="protein sequence ID" value="BBE18444.1"/>
    <property type="molecule type" value="Genomic_DNA"/>
</dbReference>
<name>A0A5K7SAX2_9BACT</name>
<keyword evidence="9" id="KW-1185">Reference proteome</keyword>
<dbReference type="GO" id="GO:0009279">
    <property type="term" value="C:cell outer membrane"/>
    <property type="evidence" value="ECO:0007669"/>
    <property type="project" value="UniProtKB-SubCell"/>
</dbReference>
<dbReference type="Pfam" id="PF13620">
    <property type="entry name" value="CarboxypepD_reg"/>
    <property type="match status" value="1"/>
</dbReference>
<dbReference type="InterPro" id="IPR036942">
    <property type="entry name" value="Beta-barrel_TonB_sf"/>
</dbReference>
<dbReference type="GO" id="GO:0044718">
    <property type="term" value="P:siderophore transmembrane transport"/>
    <property type="evidence" value="ECO:0007669"/>
    <property type="project" value="TreeGrafter"/>
</dbReference>
<dbReference type="GO" id="GO:0030246">
    <property type="term" value="F:carbohydrate binding"/>
    <property type="evidence" value="ECO:0007669"/>
    <property type="project" value="InterPro"/>
</dbReference>
<dbReference type="SUPFAM" id="SSF56935">
    <property type="entry name" value="Porins"/>
    <property type="match status" value="1"/>
</dbReference>
<proteinExistence type="predicted"/>
<dbReference type="InterPro" id="IPR057601">
    <property type="entry name" value="Oar-like_b-barrel"/>
</dbReference>
<dbReference type="InterPro" id="IPR013784">
    <property type="entry name" value="Carb-bd-like_fold"/>
</dbReference>
<dbReference type="Pfam" id="PF25183">
    <property type="entry name" value="OMP_b-brl_4"/>
    <property type="match status" value="1"/>
</dbReference>
<protein>
    <submittedName>
        <fullName evidence="8">OmpA-related protein</fullName>
    </submittedName>
</protein>
<dbReference type="PANTHER" id="PTHR30069">
    <property type="entry name" value="TONB-DEPENDENT OUTER MEMBRANE RECEPTOR"/>
    <property type="match status" value="1"/>
</dbReference>
<keyword evidence="5" id="KW-0472">Membrane</keyword>
<organism evidence="8 9">
    <name type="scientific">Aquipluma nitroreducens</name>
    <dbReference type="NCBI Taxonomy" id="2010828"/>
    <lineage>
        <taxon>Bacteria</taxon>
        <taxon>Pseudomonadati</taxon>
        <taxon>Bacteroidota</taxon>
        <taxon>Bacteroidia</taxon>
        <taxon>Marinilabiliales</taxon>
        <taxon>Prolixibacteraceae</taxon>
        <taxon>Aquipluma</taxon>
    </lineage>
</organism>
<feature type="domain" description="TonB-dependent transporter Oar-like beta-barrel" evidence="7">
    <location>
        <begin position="236"/>
        <end position="1033"/>
    </location>
</feature>
<dbReference type="RefSeq" id="WP_318346781.1">
    <property type="nucleotide sequence ID" value="NZ_AP018694.1"/>
</dbReference>
<keyword evidence="3" id="KW-1134">Transmembrane beta strand</keyword>
<evidence type="ECO:0000256" key="5">
    <source>
        <dbReference type="ARBA" id="ARBA00023136"/>
    </source>
</evidence>
<keyword evidence="2" id="KW-0813">Transport</keyword>
<dbReference type="GO" id="GO:0015344">
    <property type="term" value="F:siderophore uptake transmembrane transporter activity"/>
    <property type="evidence" value="ECO:0007669"/>
    <property type="project" value="TreeGrafter"/>
</dbReference>
<sequence length="1086" mass="119081">MKKMLKVYFVLIAFFAFVLSGYSQVTTSGITGKITDANNEALPGATVLAVHQPSGTQYGTIANSEGRFTLQGMRSGGPYKVEISFVGYNKATYTEITLYLGQSFVLNASLKEQSVDVAEVIVVGAKPSAFGTTKTGASTNISTEQMAILPSISRSLDDFTRLSPYSGAGNSFGGRDGRLNNVTIDGANFNNNFGLSNGLPGGGNPISLDAIDELQVTIAPYDVKQANFVGAGINAITKSGTNKFKGSAYTFLRNQDYRGNTVDGYDLGARPTEKTTTYGFTLGGPIIKNKLFFFVNGERSNSPSPIQQWKLSTDGIANADQNITRVTASDMEAFKTGLAKYGYDPGSYTNYDGGNLNKKMLARIDWNINNSNKFTVRYNYTKNVADVPTNATSTVATKMTSGRISQNAMAFRNNCYSMDNLVHSLTAELNTRINNNMSNQLLATYTHIEDVRGSLSSPFPHIDIMKDGDAFMSAGYELFSWNNGVKNNVTSFVDNFTYTLGVHTITAGASYEKQYVSNSFQRFGTGYYRFKSLADFVNGATPESWGLTYGYNGELNPVADLSFGQFSIYAQDEWNITKNLKLTYGIRGDLTSYLNDLVENTEVSKLTFLDGRKINTGMWPTSKMLLSPRVGFSYDVRGDKSLKVRGGTGIFTGRIPLVFFTNMPTNGGMVQNTVTRSGNSADLAKLVPGGNLITDVNQMVSTLGLPTTATAALPSSIAAIDPDFKLPQVWKSTLAVDYQIPTEFPMALTVEGMYSKDINAVCQVNANMPDPAQLGFARFNGPDNRYIYTSTKINSAVSDAEVIKNTNKGYGYSLNTTYTTEPIKDLKLMFAYTHTVVKEISGNPGSQANSAWQNQASIDGPNQLGLQNSQYVTPNKLVGSISYRFEYAQHLATNVGLYYSGYNTGRYSWVYSSDMNKDGVNNDLMYIPANKDEILFKEGANGFTAAQQADAFWKFIEQDPYLSKNKGKYAEAYSAKMPWVNRFDLKISQDFRVKAGSTSNTLQISLDILNFGNLINDSWGVTQTSAPSNYGKVLKYESMNASNTPIYSMYYTTVDGAKVLPTKSFSVYNNQSNCWQLQLGIRYIFN</sequence>
<keyword evidence="4" id="KW-0812">Transmembrane</keyword>
<dbReference type="KEGG" id="anf:AQPE_2606"/>
<dbReference type="Gene3D" id="2.40.170.20">
    <property type="entry name" value="TonB-dependent receptor, beta-barrel domain"/>
    <property type="match status" value="1"/>
</dbReference>
<dbReference type="Gene3D" id="2.60.40.1120">
    <property type="entry name" value="Carboxypeptidase-like, regulatory domain"/>
    <property type="match status" value="1"/>
</dbReference>
<evidence type="ECO:0000313" key="8">
    <source>
        <dbReference type="EMBL" id="BBE18444.1"/>
    </source>
</evidence>
<evidence type="ECO:0000313" key="9">
    <source>
        <dbReference type="Proteomes" id="UP001193389"/>
    </source>
</evidence>
<dbReference type="Proteomes" id="UP001193389">
    <property type="component" value="Chromosome"/>
</dbReference>
<evidence type="ECO:0000259" key="7">
    <source>
        <dbReference type="Pfam" id="PF25183"/>
    </source>
</evidence>
<comment type="subcellular location">
    <subcellularLocation>
        <location evidence="1">Cell outer membrane</location>
        <topology evidence="1">Multi-pass membrane protein</topology>
    </subcellularLocation>
</comment>
<reference evidence="8" key="1">
    <citation type="journal article" date="2020" name="Int. J. Syst. Evol. Microbiol.">
        <title>Aquipluma nitroreducens gen. nov. sp. nov., a novel facultatively anaerobic bacterium isolated from a freshwater lake.</title>
        <authorList>
            <person name="Watanabe M."/>
            <person name="Kojima H."/>
            <person name="Fukui M."/>
        </authorList>
    </citation>
    <scope>NUCLEOTIDE SEQUENCE</scope>
    <source>
        <strain evidence="8">MeG22</strain>
    </source>
</reference>
<gene>
    <name evidence="8" type="ORF">AQPE_2606</name>
</gene>
<evidence type="ECO:0000256" key="4">
    <source>
        <dbReference type="ARBA" id="ARBA00022692"/>
    </source>
</evidence>
<dbReference type="SUPFAM" id="SSF49452">
    <property type="entry name" value="Starch-binding domain-like"/>
    <property type="match status" value="1"/>
</dbReference>
<evidence type="ECO:0000256" key="2">
    <source>
        <dbReference type="ARBA" id="ARBA00022448"/>
    </source>
</evidence>
<accession>A0A5K7SAX2</accession>
<evidence type="ECO:0000256" key="3">
    <source>
        <dbReference type="ARBA" id="ARBA00022452"/>
    </source>
</evidence>
<keyword evidence="6" id="KW-0998">Cell outer membrane</keyword>
<dbReference type="AlphaFoldDB" id="A0A5K7SAX2"/>
<dbReference type="PANTHER" id="PTHR30069:SF46">
    <property type="entry name" value="OAR PROTEIN"/>
    <property type="match status" value="1"/>
</dbReference>
<dbReference type="InterPro" id="IPR039426">
    <property type="entry name" value="TonB-dep_rcpt-like"/>
</dbReference>